<dbReference type="PATRIC" id="fig|1432657.3.peg.1835"/>
<sequence>MFKYGVDRYGCVFSSKNIKSHHNVGGLPDKINLNLLEPLRNLFKDEVIQLGVQLGLEEEVFYRHPFPGPGLAIRIIGEITKDKIDILQGADHIFIEELFDK</sequence>
<evidence type="ECO:0000313" key="9">
    <source>
        <dbReference type="EMBL" id="ETZ17106.1"/>
    </source>
</evidence>
<evidence type="ECO:0000256" key="5">
    <source>
        <dbReference type="ARBA" id="ARBA00022840"/>
    </source>
</evidence>
<comment type="caution">
    <text evidence="9">The sequence shown here is derived from an EMBL/GenBank/DDBJ whole genome shotgun (WGS) entry which is preliminary data.</text>
</comment>
<keyword evidence="2 7" id="KW-0547">Nucleotide-binding</keyword>
<evidence type="ECO:0000256" key="1">
    <source>
        <dbReference type="ARBA" id="ARBA00022598"/>
    </source>
</evidence>
<evidence type="ECO:0000256" key="2">
    <source>
        <dbReference type="ARBA" id="ARBA00022741"/>
    </source>
</evidence>
<evidence type="ECO:0000313" key="10">
    <source>
        <dbReference type="Proteomes" id="UP000019148"/>
    </source>
</evidence>
<dbReference type="Gene3D" id="3.40.50.620">
    <property type="entry name" value="HUPs"/>
    <property type="match status" value="1"/>
</dbReference>
<keyword evidence="3 7" id="KW-0332">GMP biosynthesis</keyword>
<dbReference type="EC" id="6.3.5.2" evidence="9"/>
<protein>
    <submittedName>
        <fullName evidence="9">GMP synthase [glutamine-hydrolyzing]</fullName>
        <ecNumber evidence="9">6.3.5.2</ecNumber>
    </submittedName>
</protein>
<dbReference type="InterPro" id="IPR014729">
    <property type="entry name" value="Rossmann-like_a/b/a_fold"/>
</dbReference>
<dbReference type="GO" id="GO:0005524">
    <property type="term" value="F:ATP binding"/>
    <property type="evidence" value="ECO:0007669"/>
    <property type="project" value="UniProtKB-UniRule"/>
</dbReference>
<evidence type="ECO:0000256" key="3">
    <source>
        <dbReference type="ARBA" id="ARBA00022749"/>
    </source>
</evidence>
<dbReference type="AlphaFoldDB" id="W6TVR5"/>
<keyword evidence="5 7" id="KW-0067">ATP-binding</keyword>
<dbReference type="GO" id="GO:0003921">
    <property type="term" value="F:GMP synthase activity"/>
    <property type="evidence" value="ECO:0007669"/>
    <property type="project" value="InterPro"/>
</dbReference>
<keyword evidence="1 9" id="KW-0436">Ligase</keyword>
<name>W6TVR5_9SPIR</name>
<dbReference type="PANTHER" id="PTHR11922">
    <property type="entry name" value="GMP SYNTHASE-RELATED"/>
    <property type="match status" value="1"/>
</dbReference>
<dbReference type="PROSITE" id="PS51553">
    <property type="entry name" value="GMPS_ATP_PPASE"/>
    <property type="match status" value="1"/>
</dbReference>
<dbReference type="GO" id="GO:0005829">
    <property type="term" value="C:cytosol"/>
    <property type="evidence" value="ECO:0007669"/>
    <property type="project" value="TreeGrafter"/>
</dbReference>
<evidence type="ECO:0000256" key="4">
    <source>
        <dbReference type="ARBA" id="ARBA00022755"/>
    </source>
</evidence>
<proteinExistence type="predicted"/>
<reference evidence="9 10" key="1">
    <citation type="submission" date="2013-12" db="EMBL/GenBank/DDBJ databases">
        <title>Comparative genomics of relapsing fever spirochetes.</title>
        <authorList>
            <person name="Schwan T.G."/>
            <person name="Raffel S.J."/>
            <person name="Porcella S.F."/>
        </authorList>
    </citation>
    <scope>NUCLEOTIDE SEQUENCE [LARGE SCALE GENOMIC DNA]</scope>
    <source>
        <strain evidence="9 10">CR2A</strain>
    </source>
</reference>
<dbReference type="InterPro" id="IPR025777">
    <property type="entry name" value="GMPS_ATP_PPase_dom"/>
</dbReference>
<evidence type="ECO:0000256" key="6">
    <source>
        <dbReference type="ARBA" id="ARBA00022962"/>
    </source>
</evidence>
<evidence type="ECO:0000259" key="8">
    <source>
        <dbReference type="PROSITE" id="PS51553"/>
    </source>
</evidence>
<dbReference type="PANTHER" id="PTHR11922:SF2">
    <property type="entry name" value="GMP SYNTHASE [GLUTAMINE-HYDROLYZING]"/>
    <property type="match status" value="1"/>
</dbReference>
<evidence type="ECO:0000256" key="7">
    <source>
        <dbReference type="PROSITE-ProRule" id="PRU00886"/>
    </source>
</evidence>
<dbReference type="Proteomes" id="UP000019148">
    <property type="component" value="Unassembled WGS sequence"/>
</dbReference>
<comment type="caution">
    <text evidence="7">Lacks conserved residue(s) required for the propagation of feature annotation.</text>
</comment>
<dbReference type="Gene3D" id="3.30.300.10">
    <property type="match status" value="1"/>
</dbReference>
<dbReference type="EMBL" id="AZIT01000104">
    <property type="protein sequence ID" value="ETZ17106.1"/>
    <property type="molecule type" value="Genomic_DNA"/>
</dbReference>
<organism evidence="9 10">
    <name type="scientific">Borrelia duttonii CR2A</name>
    <dbReference type="NCBI Taxonomy" id="1432657"/>
    <lineage>
        <taxon>Bacteria</taxon>
        <taxon>Pseudomonadati</taxon>
        <taxon>Spirochaetota</taxon>
        <taxon>Spirochaetia</taxon>
        <taxon>Spirochaetales</taxon>
        <taxon>Borreliaceae</taxon>
        <taxon>Borrelia</taxon>
    </lineage>
</organism>
<keyword evidence="6" id="KW-0315">Glutamine amidotransferase</keyword>
<accession>W6TVR5</accession>
<gene>
    <name evidence="9" type="ORF">BDCR2A_01974</name>
</gene>
<keyword evidence="4 7" id="KW-0658">Purine biosynthesis</keyword>
<dbReference type="SUPFAM" id="SSF52402">
    <property type="entry name" value="Adenine nucleotide alpha hydrolases-like"/>
    <property type="match status" value="1"/>
</dbReference>
<feature type="domain" description="GMPS ATP-PPase" evidence="8">
    <location>
        <begin position="1"/>
        <end position="63"/>
    </location>
</feature>